<dbReference type="SUPFAM" id="SSF51905">
    <property type="entry name" value="FAD/NAD(P)-binding domain"/>
    <property type="match status" value="2"/>
</dbReference>
<reference evidence="2 3" key="1">
    <citation type="submission" date="2022-03" db="EMBL/GenBank/DDBJ databases">
        <title>Sinomonas sp. isolated from a soil.</title>
        <authorList>
            <person name="Han J."/>
            <person name="Kim D.-U."/>
        </authorList>
    </citation>
    <scope>NUCLEOTIDE SEQUENCE [LARGE SCALE GENOMIC DNA]</scope>
    <source>
        <strain evidence="2 3">5-5</strain>
    </source>
</reference>
<evidence type="ECO:0000313" key="3">
    <source>
        <dbReference type="Proteomes" id="UP001202922"/>
    </source>
</evidence>
<keyword evidence="1" id="KW-0560">Oxidoreductase</keyword>
<dbReference type="InterPro" id="IPR050982">
    <property type="entry name" value="Auxin_biosynth/cation_transpt"/>
</dbReference>
<protein>
    <submittedName>
        <fullName evidence="2">NAD(P)-binding domain-containing protein</fullName>
    </submittedName>
</protein>
<name>A0ABS9U3C2_9MICC</name>
<dbReference type="EMBL" id="JAKZBV010000001">
    <property type="protein sequence ID" value="MCH6471196.1"/>
    <property type="molecule type" value="Genomic_DNA"/>
</dbReference>
<dbReference type="PRINTS" id="PR00411">
    <property type="entry name" value="PNDRDTASEI"/>
</dbReference>
<dbReference type="Proteomes" id="UP001202922">
    <property type="component" value="Unassembled WGS sequence"/>
</dbReference>
<evidence type="ECO:0000313" key="2">
    <source>
        <dbReference type="EMBL" id="MCH6471196.1"/>
    </source>
</evidence>
<comment type="caution">
    <text evidence="2">The sequence shown here is derived from an EMBL/GenBank/DDBJ whole genome shotgun (WGS) entry which is preliminary data.</text>
</comment>
<gene>
    <name evidence="2" type="ORF">L0M17_14630</name>
</gene>
<sequence length="398" mass="42393">MSTIVIGAGQAGLAVSHELNALGVEHIVLERGRPGQAWRDRWDSFTLVTPNWTMALPGSAYSGPDPEGHVPRDEIVSYLQAYARSTGTPIMEGVEARRLRAGDDGLHAETNVGEMAADDVVVCTGSFTRQHRPPALDGLSDHLILASSDYRAPDQIPPGVAVVVGSGQTGCQIAEELHLAGRDVILACGRAPWSPRRLDGTDIVTWLSRTSFLDATLADLPSPAARLSANAQATGARGGHDLHFRTLQALGVRLAGHVAGTDGIRIGFGDDAAESVAFGDARWADLRTLLRAQLPAGGFDVPDMPVPPPFHAEPMQEVSLREVGAVVLAAGFRPDYRWIDAPVCDELGFPLTRDGASPTMPGLFFCGVHFMRSRRSALMFGVGPDAAVVARKIAERHT</sequence>
<evidence type="ECO:0000256" key="1">
    <source>
        <dbReference type="ARBA" id="ARBA00023002"/>
    </source>
</evidence>
<organism evidence="2 3">
    <name type="scientific">Sinomonas terrae</name>
    <dbReference type="NCBI Taxonomy" id="2908838"/>
    <lineage>
        <taxon>Bacteria</taxon>
        <taxon>Bacillati</taxon>
        <taxon>Actinomycetota</taxon>
        <taxon>Actinomycetes</taxon>
        <taxon>Micrococcales</taxon>
        <taxon>Micrococcaceae</taxon>
        <taxon>Sinomonas</taxon>
    </lineage>
</organism>
<dbReference type="InterPro" id="IPR036188">
    <property type="entry name" value="FAD/NAD-bd_sf"/>
</dbReference>
<dbReference type="PANTHER" id="PTHR43539:SF78">
    <property type="entry name" value="FLAVIN-CONTAINING MONOOXYGENASE"/>
    <property type="match status" value="1"/>
</dbReference>
<proteinExistence type="predicted"/>
<keyword evidence="3" id="KW-1185">Reference proteome</keyword>
<dbReference type="Gene3D" id="3.50.50.60">
    <property type="entry name" value="FAD/NAD(P)-binding domain"/>
    <property type="match status" value="2"/>
</dbReference>
<dbReference type="RefSeq" id="WP_241054819.1">
    <property type="nucleotide sequence ID" value="NZ_JAKZBV010000001.1"/>
</dbReference>
<dbReference type="PANTHER" id="PTHR43539">
    <property type="entry name" value="FLAVIN-BINDING MONOOXYGENASE-LIKE PROTEIN (AFU_ORTHOLOGUE AFUA_4G09220)"/>
    <property type="match status" value="1"/>
</dbReference>
<accession>A0ABS9U3C2</accession>
<dbReference type="PRINTS" id="PR00368">
    <property type="entry name" value="FADPNR"/>
</dbReference>
<dbReference type="Pfam" id="PF13738">
    <property type="entry name" value="Pyr_redox_3"/>
    <property type="match status" value="1"/>
</dbReference>